<name>A0ABU8BAI1_9BRAD</name>
<dbReference type="NCBIfam" id="NF035944">
    <property type="entry name" value="PEPxxWA-CTERM"/>
    <property type="match status" value="1"/>
</dbReference>
<keyword evidence="1" id="KW-0472">Membrane</keyword>
<keyword evidence="1" id="KW-0812">Transmembrane</keyword>
<gene>
    <name evidence="4" type="ORF">V1286_003072</name>
</gene>
<evidence type="ECO:0000313" key="5">
    <source>
        <dbReference type="Proteomes" id="UP001364224"/>
    </source>
</evidence>
<dbReference type="Pfam" id="PF07589">
    <property type="entry name" value="PEP-CTERM"/>
    <property type="match status" value="1"/>
</dbReference>
<feature type="transmembrane region" description="Helical" evidence="1">
    <location>
        <begin position="201"/>
        <end position="218"/>
    </location>
</feature>
<feature type="chain" id="PRO_5045962743" description="Ice-binding protein C-terminal domain-containing protein" evidence="2">
    <location>
        <begin position="31"/>
        <end position="229"/>
    </location>
</feature>
<proteinExistence type="predicted"/>
<evidence type="ECO:0000259" key="3">
    <source>
        <dbReference type="Pfam" id="PF07589"/>
    </source>
</evidence>
<evidence type="ECO:0000256" key="2">
    <source>
        <dbReference type="SAM" id="SignalP"/>
    </source>
</evidence>
<evidence type="ECO:0000256" key="1">
    <source>
        <dbReference type="SAM" id="Phobius"/>
    </source>
</evidence>
<feature type="domain" description="Ice-binding protein C-terminal" evidence="3">
    <location>
        <begin position="196"/>
        <end position="221"/>
    </location>
</feature>
<dbReference type="EMBL" id="JAZHRV010000001">
    <property type="protein sequence ID" value="MEH2555543.1"/>
    <property type="molecule type" value="Genomic_DNA"/>
</dbReference>
<evidence type="ECO:0000313" key="4">
    <source>
        <dbReference type="EMBL" id="MEH2555543.1"/>
    </source>
</evidence>
<sequence length="229" mass="23509">MKFKYSFASFISSSAALAVVALAGVQTADAATVFTSQAAFNAATTAPGVDTFTDLGVVFSAPSPITRSAGAYSYSAAAETSTFFIAGTVADPWLSTNTAADSITFYNFATTISAIGANFFGSNIAGLFQPGSIALSLTDSFGVTSHTIINATTSSFIGFVSDGTITSLTVSAVQPAGSFLWPTVDDLRLAQGLTSAVPEPATWAMMILGFAGVGYMSFRRRKQAALTVA</sequence>
<keyword evidence="1" id="KW-1133">Transmembrane helix</keyword>
<dbReference type="InterPro" id="IPR013424">
    <property type="entry name" value="Ice-binding_C"/>
</dbReference>
<dbReference type="RefSeq" id="WP_334480652.1">
    <property type="nucleotide sequence ID" value="NZ_JAZHRV010000001.1"/>
</dbReference>
<keyword evidence="2" id="KW-0732">Signal</keyword>
<protein>
    <recommendedName>
        <fullName evidence="3">Ice-binding protein C-terminal domain-containing protein</fullName>
    </recommendedName>
</protein>
<feature type="signal peptide" evidence="2">
    <location>
        <begin position="1"/>
        <end position="30"/>
    </location>
</feature>
<dbReference type="NCBIfam" id="TIGR02595">
    <property type="entry name" value="PEP_CTERM"/>
    <property type="match status" value="1"/>
</dbReference>
<dbReference type="Proteomes" id="UP001364224">
    <property type="component" value="Unassembled WGS sequence"/>
</dbReference>
<reference evidence="4 5" key="1">
    <citation type="submission" date="2024-02" db="EMBL/GenBank/DDBJ databases">
        <title>Adaptive strategies in a cosmopolitan and abundant soil bacterium.</title>
        <authorList>
            <person name="Carini P."/>
        </authorList>
    </citation>
    <scope>NUCLEOTIDE SEQUENCE [LARGE SCALE GENOMIC DNA]</scope>
    <source>
        <strain evidence="4 5">AZCC 1608</strain>
    </source>
</reference>
<accession>A0ABU8BAI1</accession>
<keyword evidence="5" id="KW-1185">Reference proteome</keyword>
<organism evidence="4 5">
    <name type="scientific">Bradyrhizobium algeriense</name>
    <dbReference type="NCBI Taxonomy" id="634784"/>
    <lineage>
        <taxon>Bacteria</taxon>
        <taxon>Pseudomonadati</taxon>
        <taxon>Pseudomonadota</taxon>
        <taxon>Alphaproteobacteria</taxon>
        <taxon>Hyphomicrobiales</taxon>
        <taxon>Nitrobacteraceae</taxon>
        <taxon>Bradyrhizobium</taxon>
    </lineage>
</organism>
<comment type="caution">
    <text evidence="4">The sequence shown here is derived from an EMBL/GenBank/DDBJ whole genome shotgun (WGS) entry which is preliminary data.</text>
</comment>